<organism evidence="2 3">
    <name type="scientific">Cuscuta epithymum</name>
    <dbReference type="NCBI Taxonomy" id="186058"/>
    <lineage>
        <taxon>Eukaryota</taxon>
        <taxon>Viridiplantae</taxon>
        <taxon>Streptophyta</taxon>
        <taxon>Embryophyta</taxon>
        <taxon>Tracheophyta</taxon>
        <taxon>Spermatophyta</taxon>
        <taxon>Magnoliopsida</taxon>
        <taxon>eudicotyledons</taxon>
        <taxon>Gunneridae</taxon>
        <taxon>Pentapetalae</taxon>
        <taxon>asterids</taxon>
        <taxon>lamiids</taxon>
        <taxon>Solanales</taxon>
        <taxon>Convolvulaceae</taxon>
        <taxon>Cuscuteae</taxon>
        <taxon>Cuscuta</taxon>
        <taxon>Cuscuta subgen. Cuscuta</taxon>
    </lineage>
</organism>
<dbReference type="Proteomes" id="UP001152523">
    <property type="component" value="Unassembled WGS sequence"/>
</dbReference>
<gene>
    <name evidence="2" type="ORF">CEPIT_LOCUS11355</name>
</gene>
<feature type="chain" id="PRO_5043617243" evidence="1">
    <location>
        <begin position="18"/>
        <end position="82"/>
    </location>
</feature>
<feature type="signal peptide" evidence="1">
    <location>
        <begin position="1"/>
        <end position="17"/>
    </location>
</feature>
<dbReference type="EMBL" id="CAMAPF010000065">
    <property type="protein sequence ID" value="CAH9090590.1"/>
    <property type="molecule type" value="Genomic_DNA"/>
</dbReference>
<proteinExistence type="predicted"/>
<evidence type="ECO:0000313" key="2">
    <source>
        <dbReference type="EMBL" id="CAH9090590.1"/>
    </source>
</evidence>
<reference evidence="2" key="1">
    <citation type="submission" date="2022-07" db="EMBL/GenBank/DDBJ databases">
        <authorList>
            <person name="Macas J."/>
            <person name="Novak P."/>
            <person name="Neumann P."/>
        </authorList>
    </citation>
    <scope>NUCLEOTIDE SEQUENCE</scope>
</reference>
<comment type="caution">
    <text evidence="2">The sequence shown here is derived from an EMBL/GenBank/DDBJ whole genome shotgun (WGS) entry which is preliminary data.</text>
</comment>
<name>A0AAV0D5E3_9ASTE</name>
<sequence>MRTPISRFLLLLESTLNIQIGDLCCNCRDRQAPSASLSRQAQWKSKPPQLFEAINAPDPRPEIRWKLRQIDLLSLDKRINRG</sequence>
<dbReference type="AlphaFoldDB" id="A0AAV0D5E3"/>
<accession>A0AAV0D5E3</accession>
<evidence type="ECO:0000256" key="1">
    <source>
        <dbReference type="SAM" id="SignalP"/>
    </source>
</evidence>
<evidence type="ECO:0000313" key="3">
    <source>
        <dbReference type="Proteomes" id="UP001152523"/>
    </source>
</evidence>
<protein>
    <submittedName>
        <fullName evidence="2">Uncharacterized protein</fullName>
    </submittedName>
</protein>
<keyword evidence="1" id="KW-0732">Signal</keyword>
<keyword evidence="3" id="KW-1185">Reference proteome</keyword>